<proteinExistence type="predicted"/>
<dbReference type="InterPro" id="IPR001347">
    <property type="entry name" value="SIS_dom"/>
</dbReference>
<accession>A0A6L5XJ28</accession>
<feature type="domain" description="SIS" evidence="1">
    <location>
        <begin position="31"/>
        <end position="213"/>
    </location>
</feature>
<dbReference type="CDD" id="cd05006">
    <property type="entry name" value="SIS_GmhA"/>
    <property type="match status" value="1"/>
</dbReference>
<dbReference type="GO" id="GO:0097367">
    <property type="term" value="F:carbohydrate derivative binding"/>
    <property type="evidence" value="ECO:0007669"/>
    <property type="project" value="InterPro"/>
</dbReference>
<dbReference type="Pfam" id="PF13580">
    <property type="entry name" value="SIS_2"/>
    <property type="match status" value="2"/>
</dbReference>
<keyword evidence="3" id="KW-1185">Reference proteome</keyword>
<name>A0A6L5XJ28_9BACT</name>
<dbReference type="InterPro" id="IPR035461">
    <property type="entry name" value="GmhA/DiaA"/>
</dbReference>
<dbReference type="GO" id="GO:1901135">
    <property type="term" value="P:carbohydrate derivative metabolic process"/>
    <property type="evidence" value="ECO:0007669"/>
    <property type="project" value="InterPro"/>
</dbReference>
<evidence type="ECO:0000313" key="2">
    <source>
        <dbReference type="EMBL" id="MSS27112.1"/>
    </source>
</evidence>
<dbReference type="InterPro" id="IPR046348">
    <property type="entry name" value="SIS_dom_sf"/>
</dbReference>
<dbReference type="Gene3D" id="3.40.50.10490">
    <property type="entry name" value="Glucose-6-phosphate isomerase like protein, domain 1"/>
    <property type="match status" value="1"/>
</dbReference>
<dbReference type="EMBL" id="VUMH01000002">
    <property type="protein sequence ID" value="MSS27112.1"/>
    <property type="molecule type" value="Genomic_DNA"/>
</dbReference>
<dbReference type="InterPro" id="IPR050099">
    <property type="entry name" value="SIS_GmhA/DiaA_subfam"/>
</dbReference>
<organism evidence="2 3">
    <name type="scientific">Desulfovibrio porci</name>
    <dbReference type="NCBI Taxonomy" id="2605782"/>
    <lineage>
        <taxon>Bacteria</taxon>
        <taxon>Pseudomonadati</taxon>
        <taxon>Thermodesulfobacteriota</taxon>
        <taxon>Desulfovibrionia</taxon>
        <taxon>Desulfovibrionales</taxon>
        <taxon>Desulfovibrionaceae</taxon>
        <taxon>Desulfovibrio</taxon>
    </lineage>
</organism>
<protein>
    <submittedName>
        <fullName evidence="2">SIS domain-containing protein</fullName>
    </submittedName>
</protein>
<dbReference type="SUPFAM" id="SSF53697">
    <property type="entry name" value="SIS domain"/>
    <property type="match status" value="1"/>
</dbReference>
<dbReference type="PROSITE" id="PS51464">
    <property type="entry name" value="SIS"/>
    <property type="match status" value="1"/>
</dbReference>
<dbReference type="PANTHER" id="PTHR30390:SF6">
    <property type="entry name" value="DNAA INITIATOR-ASSOCIATING PROTEIN DIAA"/>
    <property type="match status" value="1"/>
</dbReference>
<dbReference type="AlphaFoldDB" id="A0A6L5XJ28"/>
<comment type="caution">
    <text evidence="2">The sequence shown here is derived from an EMBL/GenBank/DDBJ whole genome shotgun (WGS) entry which is preliminary data.</text>
</comment>
<dbReference type="Proteomes" id="UP000477488">
    <property type="component" value="Unassembled WGS sequence"/>
</dbReference>
<evidence type="ECO:0000313" key="3">
    <source>
        <dbReference type="Proteomes" id="UP000477488"/>
    </source>
</evidence>
<sequence>MEDFPHIRSLLARHPELAPLEPQLYACVSMLSECIRSGGKILTCGNGGSAADAEHIVGELMKSFLCQRPLPTSDVEALENICGREEGRRLAASLEGAIPALSLVSGVALPTAFANDVTAENCFAQQVLGLGNRNDLLWVISTSGNSRNVVQALRVAKMKGLRTIGLTGSAPGAVAPHCDVQLQVPASSTPAIQELHLPVYHALCAELERILFTH</sequence>
<evidence type="ECO:0000259" key="1">
    <source>
        <dbReference type="PROSITE" id="PS51464"/>
    </source>
</evidence>
<reference evidence="2 3" key="1">
    <citation type="submission" date="2019-09" db="EMBL/GenBank/DDBJ databases">
        <title>In-depth cultivation of the pig gut microbiome towards novel bacterial diversity and tailored functional studies.</title>
        <authorList>
            <person name="Wylensek D."/>
            <person name="Hitch T.C.A."/>
            <person name="Clavel T."/>
        </authorList>
    </citation>
    <scope>NUCLEOTIDE SEQUENCE [LARGE SCALE GENOMIC DNA]</scope>
    <source>
        <strain evidence="2 3">PG-178-WT-4</strain>
    </source>
</reference>
<dbReference type="PANTHER" id="PTHR30390">
    <property type="entry name" value="SEDOHEPTULOSE 7-PHOSPHATE ISOMERASE / DNAA INITIATOR-ASSOCIATING FACTOR FOR REPLICATION INITIATION"/>
    <property type="match status" value="1"/>
</dbReference>
<gene>
    <name evidence="2" type="ORF">FYJ44_03425</name>
</gene>